<evidence type="ECO:0000256" key="2">
    <source>
        <dbReference type="SAM" id="SignalP"/>
    </source>
</evidence>
<dbReference type="EMBL" id="ML977137">
    <property type="protein sequence ID" value="KAF1992333.1"/>
    <property type="molecule type" value="Genomic_DNA"/>
</dbReference>
<feature type="signal peptide" evidence="2">
    <location>
        <begin position="1"/>
        <end position="20"/>
    </location>
</feature>
<feature type="domain" description="DUF7580" evidence="3">
    <location>
        <begin position="361"/>
        <end position="566"/>
    </location>
</feature>
<evidence type="ECO:0000313" key="4">
    <source>
        <dbReference type="EMBL" id="KAF1992333.1"/>
    </source>
</evidence>
<dbReference type="Pfam" id="PF24476">
    <property type="entry name" value="DUF7580"/>
    <property type="match status" value="1"/>
</dbReference>
<organism evidence="4 5">
    <name type="scientific">Aulographum hederae CBS 113979</name>
    <dbReference type="NCBI Taxonomy" id="1176131"/>
    <lineage>
        <taxon>Eukaryota</taxon>
        <taxon>Fungi</taxon>
        <taxon>Dikarya</taxon>
        <taxon>Ascomycota</taxon>
        <taxon>Pezizomycotina</taxon>
        <taxon>Dothideomycetes</taxon>
        <taxon>Pleosporomycetidae</taxon>
        <taxon>Aulographales</taxon>
        <taxon>Aulographaceae</taxon>
    </lineage>
</organism>
<keyword evidence="5" id="KW-1185">Reference proteome</keyword>
<accession>A0A6G1HGM9</accession>
<feature type="compositionally biased region" description="Low complexity" evidence="1">
    <location>
        <begin position="331"/>
        <end position="345"/>
    </location>
</feature>
<evidence type="ECO:0000256" key="1">
    <source>
        <dbReference type="SAM" id="MobiDB-lite"/>
    </source>
</evidence>
<dbReference type="AlphaFoldDB" id="A0A6G1HGM9"/>
<dbReference type="PANTHER" id="PTHR35186:SF4">
    <property type="entry name" value="PRION-INHIBITION AND PROPAGATION HELO DOMAIN-CONTAINING PROTEIN"/>
    <property type="match status" value="1"/>
</dbReference>
<name>A0A6G1HGM9_9PEZI</name>
<protein>
    <recommendedName>
        <fullName evidence="3">DUF7580 domain-containing protein</fullName>
    </recommendedName>
</protein>
<feature type="chain" id="PRO_5026314270" description="DUF7580 domain-containing protein" evidence="2">
    <location>
        <begin position="21"/>
        <end position="600"/>
    </location>
</feature>
<keyword evidence="2" id="KW-0732">Signal</keyword>
<sequence length="600" mass="67392">MSGVEIAGLALGAFPLLISAIEHYKDGAEPLADWWQFKRVYTKTLQELKLYNLLLERTLEQLILPLVADDDKIKDLLASPGGDLWSDKVLDKQLRERLSKAYELYIDFMKDLVEALEKLKHELGADNLQFQKEVHIRQTIQTGGTSRTVIFSRSVFEYQAQRIRFSFSRSGRGKLFTKIKECLEKLNTLLKTSDTSAKIRKTTERSVFDSKINSLWRHANRIYDFILKTWTCPCQQHHCANLLLQHRTSPDVSFSIVFLYGSVSSATKPWRQRETTIKWEDVLIPTNSSLGSRQPAKPAPTCSKTPSTNINTTKPISKPNSRAGLKSGVAPPSSSSSTCTITSNPIPKRGVTWAATVPPSNPPKGHPAAITNLCQTLAKPTSLITECFGVFEDSNERYRVFPALQLNDHGSCVSLGDLLSQGSTTTLTWAQRYFIGLTIASSHLQLQSTSWLSTAWSKDGIIFLRSITNPDEILTKEPYLSHAFSKPLNRNTQMTKMHPFASLGVLILELHYGSTLEENPVRQKYLMPDGSPNPFMDFTAAIEWSHTLEEEVGAEYKEAVDWCLRKGQVKPDDDSWKKEFAQTVIQALETYAKSLGAVIM</sequence>
<proteinExistence type="predicted"/>
<reference evidence="4" key="1">
    <citation type="journal article" date="2020" name="Stud. Mycol.">
        <title>101 Dothideomycetes genomes: a test case for predicting lifestyles and emergence of pathogens.</title>
        <authorList>
            <person name="Haridas S."/>
            <person name="Albert R."/>
            <person name="Binder M."/>
            <person name="Bloem J."/>
            <person name="Labutti K."/>
            <person name="Salamov A."/>
            <person name="Andreopoulos B."/>
            <person name="Baker S."/>
            <person name="Barry K."/>
            <person name="Bills G."/>
            <person name="Bluhm B."/>
            <person name="Cannon C."/>
            <person name="Castanera R."/>
            <person name="Culley D."/>
            <person name="Daum C."/>
            <person name="Ezra D."/>
            <person name="Gonzalez J."/>
            <person name="Henrissat B."/>
            <person name="Kuo A."/>
            <person name="Liang C."/>
            <person name="Lipzen A."/>
            <person name="Lutzoni F."/>
            <person name="Magnuson J."/>
            <person name="Mondo S."/>
            <person name="Nolan M."/>
            <person name="Ohm R."/>
            <person name="Pangilinan J."/>
            <person name="Park H.-J."/>
            <person name="Ramirez L."/>
            <person name="Alfaro M."/>
            <person name="Sun H."/>
            <person name="Tritt A."/>
            <person name="Yoshinaga Y."/>
            <person name="Zwiers L.-H."/>
            <person name="Turgeon B."/>
            <person name="Goodwin S."/>
            <person name="Spatafora J."/>
            <person name="Crous P."/>
            <person name="Grigoriev I."/>
        </authorList>
    </citation>
    <scope>NUCLEOTIDE SEQUENCE</scope>
    <source>
        <strain evidence="4">CBS 113979</strain>
    </source>
</reference>
<feature type="region of interest" description="Disordered" evidence="1">
    <location>
        <begin position="288"/>
        <end position="345"/>
    </location>
</feature>
<evidence type="ECO:0000259" key="3">
    <source>
        <dbReference type="Pfam" id="PF24476"/>
    </source>
</evidence>
<dbReference type="PANTHER" id="PTHR35186">
    <property type="entry name" value="ANK_REP_REGION DOMAIN-CONTAINING PROTEIN"/>
    <property type="match status" value="1"/>
</dbReference>
<feature type="compositionally biased region" description="Polar residues" evidence="1">
    <location>
        <begin position="302"/>
        <end position="320"/>
    </location>
</feature>
<dbReference type="InterPro" id="IPR056002">
    <property type="entry name" value="DUF7580"/>
</dbReference>
<gene>
    <name evidence="4" type="ORF">K402DRAFT_416007</name>
</gene>
<evidence type="ECO:0000313" key="5">
    <source>
        <dbReference type="Proteomes" id="UP000800041"/>
    </source>
</evidence>
<dbReference type="OrthoDB" id="3565018at2759"/>
<dbReference type="Proteomes" id="UP000800041">
    <property type="component" value="Unassembled WGS sequence"/>
</dbReference>